<comment type="caution">
    <text evidence="1">The sequence shown here is derived from an EMBL/GenBank/DDBJ whole genome shotgun (WGS) entry which is preliminary data.</text>
</comment>
<reference evidence="1 2" key="1">
    <citation type="journal article" date="2019" name="Sci. Rep.">
        <title>Orb-weaving spider Araneus ventricosus genome elucidates the spidroin gene catalogue.</title>
        <authorList>
            <person name="Kono N."/>
            <person name="Nakamura H."/>
            <person name="Ohtoshi R."/>
            <person name="Moran D.A.P."/>
            <person name="Shinohara A."/>
            <person name="Yoshida Y."/>
            <person name="Fujiwara M."/>
            <person name="Mori M."/>
            <person name="Tomita M."/>
            <person name="Arakawa K."/>
        </authorList>
    </citation>
    <scope>NUCLEOTIDE SEQUENCE [LARGE SCALE GENOMIC DNA]</scope>
</reference>
<evidence type="ECO:0000313" key="2">
    <source>
        <dbReference type="Proteomes" id="UP000499080"/>
    </source>
</evidence>
<protein>
    <submittedName>
        <fullName evidence="1">Uncharacterized protein</fullName>
    </submittedName>
</protein>
<sequence>MIPCDGTACRGDHKKTVLGSQGTKSVLIDWDRSHLECERLWDLSLEFYPLCELVSCEPPSGIERAVVFLISELLSVCVANLCECCFSCYLHFVFSGIFEDKVLFSVTCLLDTPAGRFS</sequence>
<keyword evidence="2" id="KW-1185">Reference proteome</keyword>
<gene>
    <name evidence="1" type="ORF">AVEN_230364_1</name>
</gene>
<proteinExistence type="predicted"/>
<organism evidence="1 2">
    <name type="scientific">Araneus ventricosus</name>
    <name type="common">Orbweaver spider</name>
    <name type="synonym">Epeira ventricosa</name>
    <dbReference type="NCBI Taxonomy" id="182803"/>
    <lineage>
        <taxon>Eukaryota</taxon>
        <taxon>Metazoa</taxon>
        <taxon>Ecdysozoa</taxon>
        <taxon>Arthropoda</taxon>
        <taxon>Chelicerata</taxon>
        <taxon>Arachnida</taxon>
        <taxon>Araneae</taxon>
        <taxon>Araneomorphae</taxon>
        <taxon>Entelegynae</taxon>
        <taxon>Araneoidea</taxon>
        <taxon>Araneidae</taxon>
        <taxon>Araneus</taxon>
    </lineage>
</organism>
<dbReference type="AlphaFoldDB" id="A0A4Y2QUF1"/>
<evidence type="ECO:0000313" key="1">
    <source>
        <dbReference type="EMBL" id="GBN66765.1"/>
    </source>
</evidence>
<dbReference type="EMBL" id="BGPR01014806">
    <property type="protein sequence ID" value="GBN66765.1"/>
    <property type="molecule type" value="Genomic_DNA"/>
</dbReference>
<accession>A0A4Y2QUF1</accession>
<name>A0A4Y2QUF1_ARAVE</name>
<dbReference type="Proteomes" id="UP000499080">
    <property type="component" value="Unassembled WGS sequence"/>
</dbReference>